<dbReference type="STRING" id="34027.SAMN05421829_10636"/>
<name>A0A1N6UTF8_9RHOO</name>
<dbReference type="AlphaFoldDB" id="A0A1N6UTF8"/>
<dbReference type="GO" id="GO:0016740">
    <property type="term" value="F:transferase activity"/>
    <property type="evidence" value="ECO:0007669"/>
    <property type="project" value="UniProtKB-KW"/>
</dbReference>
<reference evidence="2" key="1">
    <citation type="submission" date="2017-01" db="EMBL/GenBank/DDBJ databases">
        <authorList>
            <person name="Varghese N."/>
            <person name="Submissions S."/>
        </authorList>
    </citation>
    <scope>NUCLEOTIDE SEQUENCE [LARGE SCALE GENOMIC DNA]</scope>
    <source>
        <strain evidence="2">ATCC 51758</strain>
    </source>
</reference>
<keyword evidence="2" id="KW-1185">Reference proteome</keyword>
<dbReference type="Proteomes" id="UP000186819">
    <property type="component" value="Unassembled WGS sequence"/>
</dbReference>
<dbReference type="OrthoDB" id="7251180at2"/>
<gene>
    <name evidence="1" type="ORF">SAMN05421829_10636</name>
</gene>
<dbReference type="EMBL" id="FTMD01000006">
    <property type="protein sequence ID" value="SIQ68869.1"/>
    <property type="molecule type" value="Genomic_DNA"/>
</dbReference>
<protein>
    <submittedName>
        <fullName evidence="1">Sulfotransferase family protein</fullName>
    </submittedName>
</protein>
<sequence>MEISSPIVSVHTPKVAGTSFQRQLIIALGESNVLLDYQDDPVDVRSHYSIDPNCYSRSGVNSIAPYRAVHGHFHPSKYDGVAGAVRITFLRHPVDNLISIYMFWTGHDRSAWDSPVFQYVKDTGLTIEQFAMLPKLRFLYSEVYFGGVDMHRFDFVGDYERYDCELARLGAVVGIQFNEDIRLNVTKDVARSAPASSVGKDTRLSLQRILEQDIRFYERYAGK</sequence>
<accession>A0A1N6UTF8</accession>
<dbReference type="RefSeq" id="WP_076602051.1">
    <property type="nucleotide sequence ID" value="NZ_FTMD01000006.1"/>
</dbReference>
<dbReference type="Gene3D" id="3.40.50.300">
    <property type="entry name" value="P-loop containing nucleotide triphosphate hydrolases"/>
    <property type="match status" value="1"/>
</dbReference>
<evidence type="ECO:0000313" key="2">
    <source>
        <dbReference type="Proteomes" id="UP000186819"/>
    </source>
</evidence>
<organism evidence="1 2">
    <name type="scientific">Aromatoleum tolulyticum</name>
    <dbReference type="NCBI Taxonomy" id="34027"/>
    <lineage>
        <taxon>Bacteria</taxon>
        <taxon>Pseudomonadati</taxon>
        <taxon>Pseudomonadota</taxon>
        <taxon>Betaproteobacteria</taxon>
        <taxon>Rhodocyclales</taxon>
        <taxon>Rhodocyclaceae</taxon>
        <taxon>Aromatoleum</taxon>
    </lineage>
</organism>
<evidence type="ECO:0000313" key="1">
    <source>
        <dbReference type="EMBL" id="SIQ68869.1"/>
    </source>
</evidence>
<proteinExistence type="predicted"/>
<keyword evidence="1" id="KW-0808">Transferase</keyword>
<dbReference type="InterPro" id="IPR027417">
    <property type="entry name" value="P-loop_NTPase"/>
</dbReference>